<feature type="transmembrane region" description="Helical" evidence="10">
    <location>
        <begin position="153"/>
        <end position="177"/>
    </location>
</feature>
<feature type="transmembrane region" description="Helical" evidence="10">
    <location>
        <begin position="388"/>
        <end position="410"/>
    </location>
</feature>
<keyword evidence="4 10" id="KW-0633">Potassium transport</keyword>
<dbReference type="Pfam" id="PF02705">
    <property type="entry name" value="K_trans"/>
    <property type="match status" value="1"/>
</dbReference>
<feature type="domain" description="K+ potassium transporter C-terminal" evidence="12">
    <location>
        <begin position="529"/>
        <end position="782"/>
    </location>
</feature>
<evidence type="ECO:0000256" key="1">
    <source>
        <dbReference type="ARBA" id="ARBA00004141"/>
    </source>
</evidence>
<evidence type="ECO:0000256" key="8">
    <source>
        <dbReference type="ARBA" id="ARBA00023065"/>
    </source>
</evidence>
<evidence type="ECO:0000256" key="2">
    <source>
        <dbReference type="ARBA" id="ARBA00008440"/>
    </source>
</evidence>
<feature type="transmembrane region" description="Helical" evidence="10">
    <location>
        <begin position="340"/>
        <end position="367"/>
    </location>
</feature>
<feature type="transmembrane region" description="Helical" evidence="10">
    <location>
        <begin position="63"/>
        <end position="85"/>
    </location>
</feature>
<dbReference type="InterPro" id="IPR003855">
    <property type="entry name" value="K+_transporter"/>
</dbReference>
<dbReference type="AlphaFoldDB" id="A0A9Q0KQ69"/>
<keyword evidence="8 10" id="KW-0406">Ion transport</keyword>
<keyword evidence="3" id="KW-0813">Transport</keyword>
<evidence type="ECO:0000313" key="13">
    <source>
        <dbReference type="EMBL" id="KAJ4974798.1"/>
    </source>
</evidence>
<sequence>MDSEAGTSTLRTPSQFSWRYISRNLVLAYQSFGVVYGDLSTSPLYVYKSTFVGKLQNHQNEDAIFGAFSLIFWTLTLIPLIKYVFILLSADDNGEGGTFALYSLLCRHAKFNLLPNQQAADEELSAYKYGPSSQAVASSPLKRFLEKHKRLRTALLLVVLFGACMVIGDGILTPAISVLSSVSGLQATEKKLTDSEMVFIACIILVGLFALQHFGTHKVAFIFAPIVIIWLISIFSIGLYNTIYWNPRILSAISPYYIIKFFRVTGKDGWISLGGILLSITGTEAMFADLGHFTALSIRIAFALVVYPSLIVQYMGQAAFLSKNLSSIPQSFFDSIPDSIFWPVFVIATLAAIVGSQAVITATFSIIKQCHALGCFPRVKVVHTSKHIYGQIYIPEINWILMVLCLAITIGFRDTTLIGNAYGIACMTVMFVTTCLMALVIIFVWQRSVLLAAAFLFFFGCIEGVYLSASFIKVPQGGWVPLVLSGIFMVVMFVWHYGTSKKYNFDLHNKVSLRWILGLGPSLGIVRVPGIGLIYSELATGVPAIFSHFVTNLPAFHQVLVFVCVKSVPVPYVSPEERYLIGRICPRPYRMYRCIVRYGYKDIQRDDGDFENQLIKSIAEFIQMEAVEPQLSSSEGSSLDGRMAVISMRSLQSTSSLVISELEDHEVSTTIQSSKSETLQSLRSVYEDENPQVTRRQVRFQLPQSPGMDPSVREELLDLIQAKEAGVAYIMGHSYVKARRSSSFLKKLVVDIGYSFLRKNCRGPAVALNIPHISLIEVGMIYYV</sequence>
<dbReference type="EMBL" id="JAMYWD010000004">
    <property type="protein sequence ID" value="KAJ4974798.1"/>
    <property type="molecule type" value="Genomic_DNA"/>
</dbReference>
<comment type="similarity">
    <text evidence="2 10">Belongs to the HAK/KUP transporter (TC 2.A.72.3) family.</text>
</comment>
<evidence type="ECO:0000256" key="4">
    <source>
        <dbReference type="ARBA" id="ARBA00022538"/>
    </source>
</evidence>
<gene>
    <name evidence="13" type="ORF">NE237_007972</name>
</gene>
<dbReference type="PANTHER" id="PTHR30540">
    <property type="entry name" value="OSMOTIC STRESS POTASSIUM TRANSPORTER"/>
    <property type="match status" value="1"/>
</dbReference>
<evidence type="ECO:0000256" key="5">
    <source>
        <dbReference type="ARBA" id="ARBA00022692"/>
    </source>
</evidence>
<keyword evidence="5 10" id="KW-0812">Transmembrane</keyword>
<feature type="transmembrane region" description="Helical" evidence="10">
    <location>
        <begin position="221"/>
        <end position="240"/>
    </location>
</feature>
<comment type="function">
    <text evidence="10">Potassium transporter.</text>
</comment>
<name>A0A9Q0KQ69_9MAGN</name>
<feature type="transmembrane region" description="Helical" evidence="10">
    <location>
        <begin position="197"/>
        <end position="214"/>
    </location>
</feature>
<dbReference type="Proteomes" id="UP001141806">
    <property type="component" value="Unassembled WGS sequence"/>
</dbReference>
<keyword evidence="7 10" id="KW-1133">Transmembrane helix</keyword>
<organism evidence="13 14">
    <name type="scientific">Protea cynaroides</name>
    <dbReference type="NCBI Taxonomy" id="273540"/>
    <lineage>
        <taxon>Eukaryota</taxon>
        <taxon>Viridiplantae</taxon>
        <taxon>Streptophyta</taxon>
        <taxon>Embryophyta</taxon>
        <taxon>Tracheophyta</taxon>
        <taxon>Spermatophyta</taxon>
        <taxon>Magnoliopsida</taxon>
        <taxon>Proteales</taxon>
        <taxon>Proteaceae</taxon>
        <taxon>Protea</taxon>
    </lineage>
</organism>
<reference evidence="13" key="1">
    <citation type="journal article" date="2023" name="Plant J.">
        <title>The genome of the king protea, Protea cynaroides.</title>
        <authorList>
            <person name="Chang J."/>
            <person name="Duong T.A."/>
            <person name="Schoeman C."/>
            <person name="Ma X."/>
            <person name="Roodt D."/>
            <person name="Barker N."/>
            <person name="Li Z."/>
            <person name="Van de Peer Y."/>
            <person name="Mizrachi E."/>
        </authorList>
    </citation>
    <scope>NUCLEOTIDE SEQUENCE</scope>
    <source>
        <tissue evidence="13">Young leaves</tissue>
    </source>
</reference>
<accession>A0A9Q0KQ69</accession>
<evidence type="ECO:0000259" key="11">
    <source>
        <dbReference type="Pfam" id="PF02705"/>
    </source>
</evidence>
<dbReference type="GO" id="GO:0016020">
    <property type="term" value="C:membrane"/>
    <property type="evidence" value="ECO:0007669"/>
    <property type="project" value="UniProtKB-SubCell"/>
</dbReference>
<dbReference type="InterPro" id="IPR053952">
    <property type="entry name" value="K_trans_C"/>
</dbReference>
<proteinExistence type="inferred from homology"/>
<evidence type="ECO:0000256" key="9">
    <source>
        <dbReference type="ARBA" id="ARBA00023136"/>
    </source>
</evidence>
<keyword evidence="6 10" id="KW-0630">Potassium</keyword>
<feature type="transmembrane region" description="Helical" evidence="10">
    <location>
        <begin position="478"/>
        <end position="495"/>
    </location>
</feature>
<evidence type="ECO:0000313" key="14">
    <source>
        <dbReference type="Proteomes" id="UP001141806"/>
    </source>
</evidence>
<dbReference type="OrthoDB" id="504708at2759"/>
<feature type="transmembrane region" description="Helical" evidence="10">
    <location>
        <begin position="270"/>
        <end position="288"/>
    </location>
</feature>
<dbReference type="InterPro" id="IPR053951">
    <property type="entry name" value="K_trans_N"/>
</dbReference>
<evidence type="ECO:0000256" key="6">
    <source>
        <dbReference type="ARBA" id="ARBA00022958"/>
    </source>
</evidence>
<feature type="transmembrane region" description="Helical" evidence="10">
    <location>
        <begin position="515"/>
        <end position="535"/>
    </location>
</feature>
<protein>
    <recommendedName>
        <fullName evidence="10">Potassium transporter</fullName>
    </recommendedName>
</protein>
<feature type="transmembrane region" description="Helical" evidence="10">
    <location>
        <begin position="300"/>
        <end position="320"/>
    </location>
</feature>
<feature type="domain" description="K+ potassium transporter integral membrane" evidence="11">
    <location>
        <begin position="27"/>
        <end position="516"/>
    </location>
</feature>
<comment type="caution">
    <text evidence="13">The sequence shown here is derived from an EMBL/GenBank/DDBJ whole genome shotgun (WGS) entry which is preliminary data.</text>
</comment>
<evidence type="ECO:0000256" key="7">
    <source>
        <dbReference type="ARBA" id="ARBA00022989"/>
    </source>
</evidence>
<evidence type="ECO:0000256" key="10">
    <source>
        <dbReference type="RuleBase" id="RU321113"/>
    </source>
</evidence>
<feature type="transmembrane region" description="Helical" evidence="10">
    <location>
        <begin position="422"/>
        <end position="443"/>
    </location>
</feature>
<dbReference type="Pfam" id="PF22776">
    <property type="entry name" value="K_trans_C"/>
    <property type="match status" value="1"/>
</dbReference>
<keyword evidence="9 10" id="KW-0472">Membrane</keyword>
<dbReference type="GO" id="GO:0015079">
    <property type="term" value="F:potassium ion transmembrane transporter activity"/>
    <property type="evidence" value="ECO:0007669"/>
    <property type="project" value="UniProtKB-UniRule"/>
</dbReference>
<comment type="subcellular location">
    <subcellularLocation>
        <location evidence="1 10">Membrane</location>
        <topology evidence="1 10">Multi-pass membrane protein</topology>
    </subcellularLocation>
</comment>
<feature type="transmembrane region" description="Helical" evidence="10">
    <location>
        <begin position="450"/>
        <end position="472"/>
    </location>
</feature>
<dbReference type="NCBIfam" id="TIGR00794">
    <property type="entry name" value="kup"/>
    <property type="match status" value="1"/>
</dbReference>
<evidence type="ECO:0000259" key="12">
    <source>
        <dbReference type="Pfam" id="PF22776"/>
    </source>
</evidence>
<keyword evidence="14" id="KW-1185">Reference proteome</keyword>
<dbReference type="PANTHER" id="PTHR30540:SF83">
    <property type="entry name" value="K+ POTASSIUM TRANSPORTER"/>
    <property type="match status" value="1"/>
</dbReference>
<evidence type="ECO:0000256" key="3">
    <source>
        <dbReference type="ARBA" id="ARBA00022448"/>
    </source>
</evidence>